<dbReference type="Proteomes" id="UP000536835">
    <property type="component" value="Unassembled WGS sequence"/>
</dbReference>
<reference evidence="2 3" key="1">
    <citation type="submission" date="2020-05" db="EMBL/GenBank/DDBJ databases">
        <title>Parvularcula mediterraneae sp. nov., isolated from polypropylene straw from shallow seawater of the seashore of Laganas in Zakynthos island, Greece.</title>
        <authorList>
            <person name="Szabo I."/>
            <person name="Al-Omari J."/>
            <person name="Rado J."/>
            <person name="Szerdahelyi G.S."/>
        </authorList>
    </citation>
    <scope>NUCLEOTIDE SEQUENCE [LARGE SCALE GENOMIC DNA]</scope>
    <source>
        <strain evidence="2 3">ZS-1/3</strain>
    </source>
</reference>
<protein>
    <submittedName>
        <fullName evidence="2">TIGR02281 family clan AA aspartic protease</fullName>
        <ecNumber evidence="2">3.4.23.-</ecNumber>
    </submittedName>
</protein>
<organism evidence="2 3">
    <name type="scientific">Parvularcula mediterranea</name>
    <dbReference type="NCBI Taxonomy" id="2732508"/>
    <lineage>
        <taxon>Bacteria</taxon>
        <taxon>Pseudomonadati</taxon>
        <taxon>Pseudomonadota</taxon>
        <taxon>Alphaproteobacteria</taxon>
        <taxon>Parvularculales</taxon>
        <taxon>Parvularculaceae</taxon>
        <taxon>Parvularcula</taxon>
    </lineage>
</organism>
<dbReference type="InterPro" id="IPR034122">
    <property type="entry name" value="Retropepsin-like_bacterial"/>
</dbReference>
<dbReference type="EC" id="3.4.23.-" evidence="2"/>
<dbReference type="Pfam" id="PF13975">
    <property type="entry name" value="gag-asp_proteas"/>
    <property type="match status" value="1"/>
</dbReference>
<dbReference type="AlphaFoldDB" id="A0A7Y3RKR1"/>
<keyword evidence="1" id="KW-0472">Membrane</keyword>
<dbReference type="GO" id="GO:0006508">
    <property type="term" value="P:proteolysis"/>
    <property type="evidence" value="ECO:0007669"/>
    <property type="project" value="UniProtKB-KW"/>
</dbReference>
<dbReference type="SUPFAM" id="SSF50630">
    <property type="entry name" value="Acid proteases"/>
    <property type="match status" value="1"/>
</dbReference>
<proteinExistence type="predicted"/>
<dbReference type="InterPro" id="IPR021109">
    <property type="entry name" value="Peptidase_aspartic_dom_sf"/>
</dbReference>
<keyword evidence="2" id="KW-0645">Protease</keyword>
<dbReference type="GO" id="GO:0004190">
    <property type="term" value="F:aspartic-type endopeptidase activity"/>
    <property type="evidence" value="ECO:0007669"/>
    <property type="project" value="InterPro"/>
</dbReference>
<dbReference type="CDD" id="cd05483">
    <property type="entry name" value="retropepsin_like_bacteria"/>
    <property type="match status" value="1"/>
</dbReference>
<comment type="caution">
    <text evidence="2">The sequence shown here is derived from an EMBL/GenBank/DDBJ whole genome shotgun (WGS) entry which is preliminary data.</text>
</comment>
<keyword evidence="3" id="KW-1185">Reference proteome</keyword>
<dbReference type="InterPro" id="IPR001969">
    <property type="entry name" value="Aspartic_peptidase_AS"/>
</dbReference>
<dbReference type="RefSeq" id="WP_173197662.1">
    <property type="nucleotide sequence ID" value="NZ_JABFCX010000002.1"/>
</dbReference>
<accession>A0A7Y3RKR1</accession>
<dbReference type="NCBIfam" id="TIGR02281">
    <property type="entry name" value="clan_AA_DTGA"/>
    <property type="match status" value="1"/>
</dbReference>
<evidence type="ECO:0000313" key="2">
    <source>
        <dbReference type="EMBL" id="NNU15872.1"/>
    </source>
</evidence>
<keyword evidence="1" id="KW-1133">Transmembrane helix</keyword>
<evidence type="ECO:0000256" key="1">
    <source>
        <dbReference type="SAM" id="Phobius"/>
    </source>
</evidence>
<dbReference type="Gene3D" id="2.40.70.10">
    <property type="entry name" value="Acid Proteases"/>
    <property type="match status" value="1"/>
</dbReference>
<dbReference type="EMBL" id="JABFCX010000002">
    <property type="protein sequence ID" value="NNU15872.1"/>
    <property type="molecule type" value="Genomic_DNA"/>
</dbReference>
<feature type="transmembrane region" description="Helical" evidence="1">
    <location>
        <begin position="6"/>
        <end position="24"/>
    </location>
</feature>
<keyword evidence="2" id="KW-0378">Hydrolase</keyword>
<keyword evidence="1" id="KW-0812">Transmembrane</keyword>
<sequence>MQNNGFIAVGTLAVVVLFFGLRGFDDDGRYNPLREPEPLRVEMMDGAPSEIIISARRDGHFMLDGRINGRPTRMMVDTGASIVTLRESDARKAGIQPSERDYRIPFQTANGEVLGAPATLPALEIDELILRDLAVVVLPDDKLSTSLFGVNGLNRFERRETTRDKLILYTN</sequence>
<dbReference type="InterPro" id="IPR011969">
    <property type="entry name" value="Clan_AA_Asp_peptidase_C"/>
</dbReference>
<dbReference type="PROSITE" id="PS00141">
    <property type="entry name" value="ASP_PROTEASE"/>
    <property type="match status" value="1"/>
</dbReference>
<evidence type="ECO:0000313" key="3">
    <source>
        <dbReference type="Proteomes" id="UP000536835"/>
    </source>
</evidence>
<gene>
    <name evidence="2" type="ORF">HK107_05995</name>
</gene>
<name>A0A7Y3RKR1_9PROT</name>